<comment type="caution">
    <text evidence="4">The sequence shown here is derived from an EMBL/GenBank/DDBJ whole genome shotgun (WGS) entry which is preliminary data.</text>
</comment>
<evidence type="ECO:0000313" key="4">
    <source>
        <dbReference type="EMBL" id="GFH42604.1"/>
    </source>
</evidence>
<keyword evidence="5" id="KW-1185">Reference proteome</keyword>
<dbReference type="AlphaFoldDB" id="A0A6A0BDP1"/>
<name>A0A6A0BDP1_9LACT</name>
<sequence length="360" mass="40458">MTNWITRLNGAANKEKTASGFIANHDAAESAKEIGFSHINYFRYNGKEESNDALNARLDGILAAVRPGDTIVYQYPMWQIDLKFEMRFLAKLRRKPGAKIIALVWDILSWLHDDRDRDYTGDWSLKALNEFDLVICANPKMAQRLKTQGGVKKPILSWDLSDSRYDGPLRAKSFQKKLYFVGRLDKSDFSQYKAQTKMALIGGMGPKSEPLSDAVLNQENLIFHGELPNDEIPYMFDGGFGVINYATENLDNAFFKGNGTYGQYNNPLKLSQYLAGGIPVIVASNSAHADFVREKNIGLVLDDLNKIDDILDKMTVADYQKMLDAVKPFQEAVSTGFFTKRALMEALRITQLGLADNLVD</sequence>
<protein>
    <submittedName>
        <fullName evidence="4">Beta-1,6-galactofuranosyltransferase</fullName>
    </submittedName>
</protein>
<proteinExistence type="predicted"/>
<dbReference type="SUPFAM" id="SSF53756">
    <property type="entry name" value="UDP-Glycosyltransferase/glycogen phosphorylase"/>
    <property type="match status" value="1"/>
</dbReference>
<dbReference type="Pfam" id="PF26337">
    <property type="entry name" value="Gtf3_C"/>
    <property type="match status" value="1"/>
</dbReference>
<reference evidence="4 5" key="1">
    <citation type="submission" date="2020-02" db="EMBL/GenBank/DDBJ databases">
        <title>Draft genome sequence of Lactococcus sp. Hs30E4-3.</title>
        <authorList>
            <person name="Noda S."/>
            <person name="Yuki M."/>
            <person name="Ohkuma M."/>
        </authorList>
    </citation>
    <scope>NUCLEOTIDE SEQUENCE [LARGE SCALE GENOMIC DNA]</scope>
    <source>
        <strain evidence="4 5">Hs30E4-3</strain>
    </source>
</reference>
<dbReference type="Pfam" id="PF26334">
    <property type="entry name" value="Gtf3_N"/>
    <property type="match status" value="1"/>
</dbReference>
<feature type="domain" description="Glucosyltransferase 3-like C-terminal" evidence="3">
    <location>
        <begin position="178"/>
        <end position="346"/>
    </location>
</feature>
<feature type="domain" description="Glucosyltransferase 3-like N-terminal" evidence="2">
    <location>
        <begin position="2"/>
        <end position="158"/>
    </location>
</feature>
<gene>
    <name evidence="4" type="ORF">Hs30E_11550</name>
</gene>
<evidence type="ECO:0000313" key="5">
    <source>
        <dbReference type="Proteomes" id="UP000480303"/>
    </source>
</evidence>
<dbReference type="InterPro" id="IPR058592">
    <property type="entry name" value="Gtf3_C"/>
</dbReference>
<dbReference type="PIRSF" id="PIRSF007023">
    <property type="entry name" value="UDP-Galf_transf"/>
    <property type="match status" value="1"/>
</dbReference>
<dbReference type="EMBL" id="BLLI01000031">
    <property type="protein sequence ID" value="GFH42604.1"/>
    <property type="molecule type" value="Genomic_DNA"/>
</dbReference>
<dbReference type="GO" id="GO:0016740">
    <property type="term" value="F:transferase activity"/>
    <property type="evidence" value="ECO:0007669"/>
    <property type="project" value="UniProtKB-KW"/>
</dbReference>
<dbReference type="Proteomes" id="UP000480303">
    <property type="component" value="Unassembled WGS sequence"/>
</dbReference>
<evidence type="ECO:0000259" key="2">
    <source>
        <dbReference type="Pfam" id="PF26334"/>
    </source>
</evidence>
<evidence type="ECO:0000256" key="1">
    <source>
        <dbReference type="ARBA" id="ARBA00022679"/>
    </source>
</evidence>
<dbReference type="RefSeq" id="WP_172208790.1">
    <property type="nucleotide sequence ID" value="NZ_BLLI01000031.1"/>
</dbReference>
<dbReference type="InterPro" id="IPR058591">
    <property type="entry name" value="Gtf3_N"/>
</dbReference>
<dbReference type="Gene3D" id="3.40.50.2000">
    <property type="entry name" value="Glycogen Phosphorylase B"/>
    <property type="match status" value="2"/>
</dbReference>
<organism evidence="4 5">
    <name type="scientific">Pseudolactococcus hodotermopsidis</name>
    <dbReference type="NCBI Taxonomy" id="2709157"/>
    <lineage>
        <taxon>Bacteria</taxon>
        <taxon>Bacillati</taxon>
        <taxon>Bacillota</taxon>
        <taxon>Bacilli</taxon>
        <taxon>Lactobacillales</taxon>
        <taxon>Streptococcaceae</taxon>
        <taxon>Pseudolactococcus</taxon>
    </lineage>
</organism>
<evidence type="ECO:0000259" key="3">
    <source>
        <dbReference type="Pfam" id="PF26337"/>
    </source>
</evidence>
<keyword evidence="1 4" id="KW-0808">Transferase</keyword>
<accession>A0A6A0BDP1</accession>